<comment type="caution">
    <text evidence="2">The sequence shown here is derived from an EMBL/GenBank/DDBJ whole genome shotgun (WGS) entry which is preliminary data.</text>
</comment>
<evidence type="ECO:0000256" key="1">
    <source>
        <dbReference type="SAM" id="Phobius"/>
    </source>
</evidence>
<proteinExistence type="predicted"/>
<reference evidence="2" key="1">
    <citation type="journal article" date="2012" name="PLoS ONE">
        <title>Gene sets for utilization of primary and secondary nutrition supplies in the distal gut of endangered iberian lynx.</title>
        <authorList>
            <person name="Alcaide M."/>
            <person name="Messina E."/>
            <person name="Richter M."/>
            <person name="Bargiela R."/>
            <person name="Peplies J."/>
            <person name="Huws S.A."/>
            <person name="Newbold C.J."/>
            <person name="Golyshin P.N."/>
            <person name="Simon M.A."/>
            <person name="Lopez G."/>
            <person name="Yakimov M.M."/>
            <person name="Ferrer M."/>
        </authorList>
    </citation>
    <scope>NUCLEOTIDE SEQUENCE</scope>
</reference>
<accession>J9DAB7</accession>
<sequence length="224" mass="24060">MFVGSPGGVEPVADGLLGVADEAERTALYQQVDQQGRVLAVVLAGQLGQLGQGVNAVDIEKFGVAQVNLDQFQAEALRDFQFAPTVDFLAQLAGAGGPTVVDIFPGLLFGGGGRLAAGGVCLRFFGFSGRARFRFLRCCHKVPNFFVQTICFNLFFAYICVVGRPAGRKNERGLFCPAKLCVNAWFPEGYVLSESSSGAKIEGRLVPSKCRGSFVQFLTEFDQD</sequence>
<feature type="transmembrane region" description="Helical" evidence="1">
    <location>
        <begin position="145"/>
        <end position="163"/>
    </location>
</feature>
<evidence type="ECO:0000313" key="2">
    <source>
        <dbReference type="EMBL" id="EJX09821.1"/>
    </source>
</evidence>
<keyword evidence="1" id="KW-0472">Membrane</keyword>
<organism evidence="2">
    <name type="scientific">gut metagenome</name>
    <dbReference type="NCBI Taxonomy" id="749906"/>
    <lineage>
        <taxon>unclassified sequences</taxon>
        <taxon>metagenomes</taxon>
        <taxon>organismal metagenomes</taxon>
    </lineage>
</organism>
<keyword evidence="1" id="KW-1133">Transmembrane helix</keyword>
<keyword evidence="1" id="KW-0812">Transmembrane</keyword>
<name>J9DAB7_9ZZZZ</name>
<dbReference type="EMBL" id="AMCI01000312">
    <property type="protein sequence ID" value="EJX09821.1"/>
    <property type="molecule type" value="Genomic_DNA"/>
</dbReference>
<dbReference type="AlphaFoldDB" id="J9DAB7"/>
<gene>
    <name evidence="2" type="ORF">EVA_02071</name>
</gene>
<protein>
    <submittedName>
        <fullName evidence="2">Membrane protein</fullName>
    </submittedName>
</protein>